<dbReference type="RefSeq" id="WP_238315724.1">
    <property type="nucleotide sequence ID" value="NZ_BQKV01000013.1"/>
</dbReference>
<dbReference type="PROSITE" id="PS50977">
    <property type="entry name" value="HTH_TETR_2"/>
    <property type="match status" value="1"/>
</dbReference>
<proteinExistence type="predicted"/>
<evidence type="ECO:0000313" key="5">
    <source>
        <dbReference type="Proteomes" id="UP001055185"/>
    </source>
</evidence>
<evidence type="ECO:0000259" key="3">
    <source>
        <dbReference type="PROSITE" id="PS50977"/>
    </source>
</evidence>
<feature type="DNA-binding region" description="H-T-H motif" evidence="2">
    <location>
        <begin position="34"/>
        <end position="53"/>
    </location>
</feature>
<feature type="domain" description="HTH tetR-type" evidence="3">
    <location>
        <begin position="11"/>
        <end position="71"/>
    </location>
</feature>
<organism evidence="4 5">
    <name type="scientific">Faecalibacterium gallinarum</name>
    <dbReference type="NCBI Taxonomy" id="2903556"/>
    <lineage>
        <taxon>Bacteria</taxon>
        <taxon>Bacillati</taxon>
        <taxon>Bacillota</taxon>
        <taxon>Clostridia</taxon>
        <taxon>Eubacteriales</taxon>
        <taxon>Oscillospiraceae</taxon>
        <taxon>Faecalibacterium</taxon>
    </lineage>
</organism>
<comment type="caution">
    <text evidence="4">The sequence shown here is derived from an EMBL/GenBank/DDBJ whole genome shotgun (WGS) entry which is preliminary data.</text>
</comment>
<protein>
    <submittedName>
        <fullName evidence="4">TetR family transcriptional regulator</fullName>
    </submittedName>
</protein>
<dbReference type="PANTHER" id="PTHR43479:SF11">
    <property type="entry name" value="ACREF_ENVCD OPERON REPRESSOR-RELATED"/>
    <property type="match status" value="1"/>
</dbReference>
<dbReference type="InterPro" id="IPR036271">
    <property type="entry name" value="Tet_transcr_reg_TetR-rel_C_sf"/>
</dbReference>
<keyword evidence="5" id="KW-1185">Reference proteome</keyword>
<reference evidence="4" key="1">
    <citation type="journal article" date="2022" name="Int. J. Syst. Evol. Microbiol.">
        <title>Genome-based, phenotypic and chemotaxonomic classification of Faecalibacterium strains: proposal of three novel species Faecalibacterium duncaniae sp. nov., Faecalibacterium hattorii sp. nov. and Faecalibacterium gallinarum sp. nov. .</title>
        <authorList>
            <person name="Sakamoto M."/>
            <person name="Sakurai N."/>
            <person name="Tanno H."/>
            <person name="Iino T."/>
            <person name="Ohkuma M."/>
            <person name="Endo A."/>
        </authorList>
    </citation>
    <scope>NUCLEOTIDE SEQUENCE</scope>
    <source>
        <strain evidence="4">JCM 17207</strain>
    </source>
</reference>
<evidence type="ECO:0000256" key="1">
    <source>
        <dbReference type="ARBA" id="ARBA00023125"/>
    </source>
</evidence>
<dbReference type="AlphaFoldDB" id="A0AA37IWZ9"/>
<keyword evidence="1 2" id="KW-0238">DNA-binding</keyword>
<dbReference type="InterPro" id="IPR009057">
    <property type="entry name" value="Homeodomain-like_sf"/>
</dbReference>
<accession>A0AA37IWZ9</accession>
<dbReference type="Gene3D" id="1.10.10.60">
    <property type="entry name" value="Homeodomain-like"/>
    <property type="match status" value="1"/>
</dbReference>
<sequence length="207" mass="24592">MSAEKFEELPSEKKMRIINAGLECFGQYGYKKANTDLIVEKAGISKGLLFYYFKNKEAFYLYLCDFCSKVSLEAVDVAKMSAITDFFDMLDFGIRTKLKIWSDYPYMYDFSLRMVLFQDEKVSASVNDYLAENYNATFDEYFKHIDFSLFKEDIDPKYIYKMFSWLSEGYLSEKHRTNQPIVFDEAIAEFEKWKAMIKQISYKEEYL</sequence>
<dbReference type="Proteomes" id="UP001055185">
    <property type="component" value="Unassembled WGS sequence"/>
</dbReference>
<dbReference type="SUPFAM" id="SSF46689">
    <property type="entry name" value="Homeodomain-like"/>
    <property type="match status" value="1"/>
</dbReference>
<evidence type="ECO:0000313" key="4">
    <source>
        <dbReference type="EMBL" id="GJN63649.1"/>
    </source>
</evidence>
<gene>
    <name evidence="4" type="ORF">JCM17207_02740</name>
</gene>
<dbReference type="InterPro" id="IPR001647">
    <property type="entry name" value="HTH_TetR"/>
</dbReference>
<dbReference type="Gene3D" id="1.10.357.10">
    <property type="entry name" value="Tetracycline Repressor, domain 2"/>
    <property type="match status" value="1"/>
</dbReference>
<evidence type="ECO:0000256" key="2">
    <source>
        <dbReference type="PROSITE-ProRule" id="PRU00335"/>
    </source>
</evidence>
<dbReference type="PRINTS" id="PR00455">
    <property type="entry name" value="HTHTETR"/>
</dbReference>
<dbReference type="SUPFAM" id="SSF48498">
    <property type="entry name" value="Tetracyclin repressor-like, C-terminal domain"/>
    <property type="match status" value="1"/>
</dbReference>
<dbReference type="PANTHER" id="PTHR43479">
    <property type="entry name" value="ACREF/ENVCD OPERON REPRESSOR-RELATED"/>
    <property type="match status" value="1"/>
</dbReference>
<dbReference type="GO" id="GO:0003677">
    <property type="term" value="F:DNA binding"/>
    <property type="evidence" value="ECO:0007669"/>
    <property type="project" value="UniProtKB-UniRule"/>
</dbReference>
<dbReference type="EMBL" id="BQKV01000013">
    <property type="protein sequence ID" value="GJN63649.1"/>
    <property type="molecule type" value="Genomic_DNA"/>
</dbReference>
<dbReference type="InterPro" id="IPR050624">
    <property type="entry name" value="HTH-type_Tx_Regulator"/>
</dbReference>
<dbReference type="Pfam" id="PF00440">
    <property type="entry name" value="TetR_N"/>
    <property type="match status" value="1"/>
</dbReference>
<name>A0AA37IWZ9_9FIRM</name>